<dbReference type="InterPro" id="IPR018028">
    <property type="entry name" value="Catalase"/>
</dbReference>
<dbReference type="GO" id="GO:0003700">
    <property type="term" value="F:DNA-binding transcription factor activity"/>
    <property type="evidence" value="ECO:0007669"/>
    <property type="project" value="InterPro"/>
</dbReference>
<dbReference type="GO" id="GO:0005634">
    <property type="term" value="C:nucleus"/>
    <property type="evidence" value="ECO:0007669"/>
    <property type="project" value="UniProtKB-SubCell"/>
</dbReference>
<dbReference type="Gene3D" id="3.50.50.60">
    <property type="entry name" value="FAD/NAD(P)-binding domain"/>
    <property type="match status" value="1"/>
</dbReference>
<feature type="domain" description="Carrier" evidence="15">
    <location>
        <begin position="1230"/>
        <end position="1307"/>
    </location>
</feature>
<feature type="domain" description="DOG1" evidence="17">
    <location>
        <begin position="2755"/>
        <end position="2969"/>
    </location>
</feature>
<dbReference type="PROSITE" id="PS00012">
    <property type="entry name" value="PHOSPHOPANTETHEINE"/>
    <property type="match status" value="1"/>
</dbReference>
<dbReference type="PANTHER" id="PTHR22754:SF32">
    <property type="entry name" value="DISCO-INTERACTING PROTEIN 2"/>
    <property type="match status" value="1"/>
</dbReference>
<feature type="transmembrane region" description="Helical" evidence="14">
    <location>
        <begin position="1384"/>
        <end position="1412"/>
    </location>
</feature>
<dbReference type="Pfam" id="PF00501">
    <property type="entry name" value="AMP-binding"/>
    <property type="match status" value="1"/>
</dbReference>
<evidence type="ECO:0000256" key="2">
    <source>
        <dbReference type="ARBA" id="ARBA00007163"/>
    </source>
</evidence>
<evidence type="ECO:0000256" key="13">
    <source>
        <dbReference type="SAM" id="MobiDB-lite"/>
    </source>
</evidence>
<evidence type="ECO:0000256" key="6">
    <source>
        <dbReference type="ARBA" id="ARBA00022598"/>
    </source>
</evidence>
<dbReference type="SUPFAM" id="SSF51905">
    <property type="entry name" value="FAD/NAD(P)-binding domain"/>
    <property type="match status" value="1"/>
</dbReference>
<keyword evidence="8" id="KW-0238">DNA-binding</keyword>
<dbReference type="InterPro" id="IPR009081">
    <property type="entry name" value="PP-bd_ACP"/>
</dbReference>
<evidence type="ECO:0000256" key="4">
    <source>
        <dbReference type="ARBA" id="ARBA00022450"/>
    </source>
</evidence>
<feature type="coiled-coil region" evidence="12">
    <location>
        <begin position="756"/>
        <end position="783"/>
    </location>
</feature>
<dbReference type="GO" id="GO:0106290">
    <property type="term" value="F:trans-cinnamate-CoA ligase activity"/>
    <property type="evidence" value="ECO:0007669"/>
    <property type="project" value="UniProtKB-ARBA"/>
</dbReference>
<evidence type="ECO:0000259" key="15">
    <source>
        <dbReference type="PROSITE" id="PS50075"/>
    </source>
</evidence>
<dbReference type="Gene3D" id="3.30.300.30">
    <property type="match status" value="1"/>
</dbReference>
<dbReference type="GO" id="GO:0016207">
    <property type="term" value="F:4-coumarate-CoA ligase activity"/>
    <property type="evidence" value="ECO:0007669"/>
    <property type="project" value="UniProtKB-EC"/>
</dbReference>
<dbReference type="InterPro" id="IPR006162">
    <property type="entry name" value="Ppantetheine_attach_site"/>
</dbReference>
<keyword evidence="14" id="KW-0812">Transmembrane</keyword>
<dbReference type="InterPro" id="IPR042099">
    <property type="entry name" value="ANL_N_sf"/>
</dbReference>
<dbReference type="GO" id="GO:0008610">
    <property type="term" value="P:lipid biosynthetic process"/>
    <property type="evidence" value="ECO:0007669"/>
    <property type="project" value="InterPro"/>
</dbReference>
<feature type="transmembrane region" description="Helical" evidence="14">
    <location>
        <begin position="2260"/>
        <end position="2284"/>
    </location>
</feature>
<name>A0A9E7KZE5_9LILI</name>
<dbReference type="SUPFAM" id="SSF51161">
    <property type="entry name" value="Trimeric LpxA-like enzymes"/>
    <property type="match status" value="3"/>
</dbReference>
<protein>
    <recommendedName>
        <fullName evidence="3">4-coumarate--CoA ligase</fullName>
        <ecNumber evidence="3">6.2.1.12</ecNumber>
    </recommendedName>
</protein>
<keyword evidence="4" id="KW-0596">Phosphopantetheine</keyword>
<dbReference type="Gene3D" id="1.20.5.170">
    <property type="match status" value="1"/>
</dbReference>
<dbReference type="Gene3D" id="3.30.70.1990">
    <property type="match status" value="1"/>
</dbReference>
<reference evidence="18" key="1">
    <citation type="submission" date="2022-05" db="EMBL/GenBank/DDBJ databases">
        <title>The Musa troglodytarum L. genome provides insights into the mechanism of non-climacteric behaviour and enrichment of carotenoids.</title>
        <authorList>
            <person name="Wang J."/>
        </authorList>
    </citation>
    <scope>NUCLEOTIDE SEQUENCE</scope>
    <source>
        <tissue evidence="18">Leaf</tissue>
    </source>
</reference>
<comment type="catalytic activity">
    <reaction evidence="11">
        <text>(E)-4-coumarate + ATP + CoA = (E)-4-coumaroyl-CoA + AMP + diphosphate</text>
        <dbReference type="Rhea" id="RHEA:19641"/>
        <dbReference type="ChEBI" id="CHEBI:12876"/>
        <dbReference type="ChEBI" id="CHEBI:30616"/>
        <dbReference type="ChEBI" id="CHEBI:33019"/>
        <dbReference type="ChEBI" id="CHEBI:57287"/>
        <dbReference type="ChEBI" id="CHEBI:85008"/>
        <dbReference type="ChEBI" id="CHEBI:456215"/>
        <dbReference type="EC" id="6.2.1.12"/>
    </reaction>
    <physiologicalReaction direction="left-to-right" evidence="11">
        <dbReference type="Rhea" id="RHEA:19642"/>
    </physiologicalReaction>
</comment>
<evidence type="ECO:0000256" key="3">
    <source>
        <dbReference type="ARBA" id="ARBA00012959"/>
    </source>
</evidence>
<evidence type="ECO:0000256" key="14">
    <source>
        <dbReference type="SAM" id="Phobius"/>
    </source>
</evidence>
<comment type="similarity">
    <text evidence="2">Belongs to the bZIP family.</text>
</comment>
<dbReference type="OrthoDB" id="69964at2759"/>
<dbReference type="InterPro" id="IPR020845">
    <property type="entry name" value="AMP-binding_CS"/>
</dbReference>
<evidence type="ECO:0000259" key="16">
    <source>
        <dbReference type="PROSITE" id="PS50217"/>
    </source>
</evidence>
<evidence type="ECO:0000256" key="7">
    <source>
        <dbReference type="ARBA" id="ARBA00023015"/>
    </source>
</evidence>
<dbReference type="PANTHER" id="PTHR22754">
    <property type="entry name" value="DISCO-INTERACTING PROTEIN 2 DIP2 -RELATED"/>
    <property type="match status" value="1"/>
</dbReference>
<evidence type="ECO:0000259" key="17">
    <source>
        <dbReference type="PROSITE" id="PS51806"/>
    </source>
</evidence>
<keyword evidence="9" id="KW-0804">Transcription</keyword>
<keyword evidence="5" id="KW-0597">Phosphoprotein</keyword>
<dbReference type="Gene3D" id="1.10.1200.10">
    <property type="entry name" value="ACP-like"/>
    <property type="match status" value="1"/>
</dbReference>
<dbReference type="PRINTS" id="PR00419">
    <property type="entry name" value="ADXRDTASE"/>
</dbReference>
<feature type="transmembrane region" description="Helical" evidence="14">
    <location>
        <begin position="2230"/>
        <end position="2248"/>
    </location>
</feature>
<evidence type="ECO:0000256" key="1">
    <source>
        <dbReference type="ARBA" id="ARBA00004123"/>
    </source>
</evidence>
<dbReference type="FunFam" id="1.20.5.170:FF:000019">
    <property type="entry name" value="BZIP family transcription factor"/>
    <property type="match status" value="1"/>
</dbReference>
<evidence type="ECO:0000256" key="10">
    <source>
        <dbReference type="ARBA" id="ARBA00023242"/>
    </source>
</evidence>
<dbReference type="InterPro" id="IPR020835">
    <property type="entry name" value="Catalase_sf"/>
</dbReference>
<dbReference type="GO" id="GO:0020037">
    <property type="term" value="F:heme binding"/>
    <property type="evidence" value="ECO:0007669"/>
    <property type="project" value="InterPro"/>
</dbReference>
<dbReference type="SUPFAM" id="SSF57959">
    <property type="entry name" value="Leucine zipper domain"/>
    <property type="match status" value="1"/>
</dbReference>
<dbReference type="Gene3D" id="3.40.50.12780">
    <property type="entry name" value="N-terminal domain of ligase-like"/>
    <property type="match status" value="1"/>
</dbReference>
<organism evidence="18 19">
    <name type="scientific">Musa troglodytarum</name>
    <name type="common">fe'i banana</name>
    <dbReference type="NCBI Taxonomy" id="320322"/>
    <lineage>
        <taxon>Eukaryota</taxon>
        <taxon>Viridiplantae</taxon>
        <taxon>Streptophyta</taxon>
        <taxon>Embryophyta</taxon>
        <taxon>Tracheophyta</taxon>
        <taxon>Spermatophyta</taxon>
        <taxon>Magnoliopsida</taxon>
        <taxon>Liliopsida</taxon>
        <taxon>Zingiberales</taxon>
        <taxon>Musaceae</taxon>
        <taxon>Musa</taxon>
    </lineage>
</organism>
<feature type="transmembrane region" description="Helical" evidence="14">
    <location>
        <begin position="1652"/>
        <end position="1673"/>
    </location>
</feature>
<evidence type="ECO:0000256" key="9">
    <source>
        <dbReference type="ARBA" id="ARBA00023163"/>
    </source>
</evidence>
<keyword evidence="12" id="KW-0175">Coiled coil</keyword>
<feature type="compositionally biased region" description="Polar residues" evidence="13">
    <location>
        <begin position="2630"/>
        <end position="2665"/>
    </location>
</feature>
<dbReference type="Gene3D" id="1.10.405.20">
    <property type="match status" value="1"/>
</dbReference>
<dbReference type="GO" id="GO:0004096">
    <property type="term" value="F:catalase activity"/>
    <property type="evidence" value="ECO:0007669"/>
    <property type="project" value="InterPro"/>
</dbReference>
<dbReference type="InterPro" id="IPR025422">
    <property type="entry name" value="TGA_domain"/>
</dbReference>
<dbReference type="SMART" id="SM00338">
    <property type="entry name" value="BRLZ"/>
    <property type="match status" value="1"/>
</dbReference>
<dbReference type="InterPro" id="IPR000873">
    <property type="entry name" value="AMP-dep_synth/lig_dom"/>
</dbReference>
<evidence type="ECO:0000256" key="8">
    <source>
        <dbReference type="ARBA" id="ARBA00023125"/>
    </source>
</evidence>
<dbReference type="InterPro" id="IPR036736">
    <property type="entry name" value="ACP-like_sf"/>
</dbReference>
<dbReference type="SUPFAM" id="SSF47336">
    <property type="entry name" value="ACP-like"/>
    <property type="match status" value="1"/>
</dbReference>
<feature type="transmembrane region" description="Helical" evidence="14">
    <location>
        <begin position="1614"/>
        <end position="1640"/>
    </location>
</feature>
<dbReference type="InterPro" id="IPR040097">
    <property type="entry name" value="FAAL/FAAC"/>
</dbReference>
<keyword evidence="6" id="KW-0436">Ligase</keyword>
<dbReference type="Pfam" id="PF00550">
    <property type="entry name" value="PP-binding"/>
    <property type="match status" value="1"/>
</dbReference>
<keyword evidence="14" id="KW-1133">Transmembrane helix</keyword>
<dbReference type="CDD" id="cd14708">
    <property type="entry name" value="bZIP_HBP1b-like"/>
    <property type="match status" value="1"/>
</dbReference>
<dbReference type="InterPro" id="IPR004827">
    <property type="entry name" value="bZIP"/>
</dbReference>
<keyword evidence="14" id="KW-0472">Membrane</keyword>
<dbReference type="Pfam" id="PF13450">
    <property type="entry name" value="NAD_binding_8"/>
    <property type="match status" value="1"/>
</dbReference>
<dbReference type="PROSITE" id="PS50217">
    <property type="entry name" value="BZIP"/>
    <property type="match status" value="1"/>
</dbReference>
<feature type="transmembrane region" description="Helical" evidence="14">
    <location>
        <begin position="1341"/>
        <end position="1364"/>
    </location>
</feature>
<dbReference type="SUPFAM" id="SSF56801">
    <property type="entry name" value="Acetyl-CoA synthetase-like"/>
    <property type="match status" value="1"/>
</dbReference>
<accession>A0A9E7KZE5</accession>
<dbReference type="GO" id="GO:0009698">
    <property type="term" value="P:phenylpropanoid metabolic process"/>
    <property type="evidence" value="ECO:0007669"/>
    <property type="project" value="UniProtKB-ARBA"/>
</dbReference>
<dbReference type="Pfam" id="PF14144">
    <property type="entry name" value="DOG1"/>
    <property type="match status" value="1"/>
</dbReference>
<dbReference type="GO" id="GO:0006351">
    <property type="term" value="P:DNA-templated transcription"/>
    <property type="evidence" value="ECO:0007669"/>
    <property type="project" value="InterPro"/>
</dbReference>
<keyword evidence="10" id="KW-0539">Nucleus</keyword>
<dbReference type="InterPro" id="IPR045851">
    <property type="entry name" value="AMP-bd_C_sf"/>
</dbReference>
<feature type="domain" description="BZIP" evidence="16">
    <location>
        <begin position="2681"/>
        <end position="2725"/>
    </location>
</feature>
<keyword evidence="19" id="KW-1185">Reference proteome</keyword>
<dbReference type="Gene3D" id="2.40.180.10">
    <property type="entry name" value="Catalase core domain"/>
    <property type="match status" value="1"/>
</dbReference>
<feature type="coiled-coil region" evidence="12">
    <location>
        <begin position="2702"/>
        <end position="2729"/>
    </location>
</feature>
<gene>
    <name evidence="18" type="ORF">MUK42_06933</name>
</gene>
<dbReference type="EMBL" id="CP097510">
    <property type="protein sequence ID" value="URE38077.1"/>
    <property type="molecule type" value="Genomic_DNA"/>
</dbReference>
<sequence length="2973" mass="329336">MYNNFQRWREHQCPSFPLITTLIRFLSFLSCLVWRGMASSRFKFRHEDLHLQMWKGGNRRSATLPSGGESCPRQQLGHLYGSDFYAYLVVREHVIRSGTAVGDWRRMDTTMCIEDQLSKLHPCFSVQTRIAIVGAGPSGLSAAYALAKLGYGNVTIFEKCQSVAGMCESADIEGKIYDLGGQVIAANSAPVISHLAKEVGAEFEEMDSHKLAFIDSHSGKFEDMKVADDYASLISMTLKLQDEAQWSGHIGIHALSGIASDSTLDFLKSHGLSSLPKSVAYGYTASGYGFVQDMPYAYIQEFTRTSMAGKIRRFKDGYMSMWQKLSQSLPFEVLCNTEVLMVERNISGVRVTVKNADDEQKLMKFDKIIFSGNLTFKNGRTYGSSFLTTGENEVVDLNDLEKQLFCKVQTIDYYTTVLKIKGFEHMPVGFYYFGEYMEDPATIGHPVAMQRFFADTNIFLFWSYGNSSNIRSPTVTSLLINVVRTMGGIVEKVVLQRRFKYFPHVDSEEMKNGFFEKLETQLQGFQNTYYVGGLMAFELTERNSSYAMAMVCNHFARRGEMPLIPYVKRLFPLVSSQEPYLKRELGELAGVEFPDLPALDSYLSFWGTHPVTVNRTLYTWINEEGGVVDQRTYSELQANASHIAQKLLTSKKPAFKPGDRVLLVYLPGLEFLDAFFGCLKAKIIPVPVLPPDPLKRGGQPLLKIHNISKLCNTVAILSTSSYHRAVRTGFVMHVISLTSSNTGSSAFWPDLPWIHTDSLIKKYRSQSRKLKELKSEAISSESQPDDICFLQFTSGSTGDPKGVMITHGGLIHNVKTMRRKYRSTSRTILVSWLPQYHDMGLIGGLFTALVSGGSAILFSPMTFIRNPLLWLQTMSDYRATHSAAPNFAFELVIRRLESDKVKNHAYDLSSLVFLMVAAEPVRQKTLKRFIDVSRPFGLRQEVLAPGYGLAENCVFVSCAFGEGKPVLIDWQGRVCCGYVNPNDSDVDITIVDPETLKEHEEYGKEGEIWISSPSAGVGYWGNKDTSQKTFFNELDNHKGKRYTRTGDLGRIIDGKLFITGRIKDLIIVAGRNIYSADVEKTVESSSKALRPGCCAVIGVPEETLTEKGISVPETSDQVGLVVIAEVKEGEPVNEEIVEEIKARVTEEHGVSVASVKLIKPRTISKTSSGKIQRFECLKQFTDDALVLAKRPNISKKTLFRSFTTGNSTEGRRSHLPPDKSPNFQPRNAGKNVGEIIKFLKRLVAEQTGLEVEKISATESLVSYGIDSIGVVRAAQKLSDYLGVPVGAVDIFTATCISDLASFSGNLLLESQPGSMTTTSSLLEVEAEFLGHDINPSAIWKLAIWLLQLLAITYISFILGFPAYVSSSVFMKLHPLVPTEEEMPFTSSLVSLVLAPLAWISYIFLTCLFLSLFGSSFLQLNYVLTPEVSIWSVDFVKWWALSKAQELAAKFLAVHLRGTAFLNCWYRMQGARVGSSVLIDTVDITDPFLVSFGEAAVIAEGVMIQSHEVKNGALSFRSVQVGRNSTIGPYAVLEKGSVVGDGAEVRPLQKVEGVNPIIRSEKASKLCKKELDEEIPKTLATLYHLLGIYAVGFLSSFSGAIVYLSYIYLTRTSFLLHYFVLACVAGAFHWLPAVVAASGSIMTEISSGPATSASFLALAYFCHGLVLSLLSGILNRCLAGDRGTRRSHFKTWFLCRVNIACHLRFAKLLTGTEAFCTYLRLFGAKVGRHCSIRAINPVCSPRMISIGDGVHLGDFSRIVTGFYSSGGFTCGEIQVQKNSVVGSQSLVLSGSNIHEDVVLGALSIAPVGSVLERGGVYMGCQTPILVKNTLHASDERIEEMDARYKKIVGKLAGNLAITTMKAKSRYFHRIGVGGKGVLSIYQDLSGLPNHKIFGPGKCFPVVIRHSNSLSADDDARIDARGAALRILSEEGREVPLLDLTLKTGKAFYARTIADFATWLSCGLPAREQQVGRSPHIRDAVWGSLRNTNSYTELHYYSNICRLLRFDGGDERYVRFKLRPVDRDVGEDSGHVAPKGILPPETGAIPREENDTRPLLFLADDFRRRVDSSGHVHYIFQLQCRPVPSDGEEREWALDCTRPWDETEYPFMDIGEITIDQNLTTEESERLEFNPFLRCNEVDIIPATSCSQSASIDHGRSLVYEICQHLRNGTPLPMAWRSFLEQSGAKVDLSGCPMAATAAVLTEEFGDRGVTLARTWYQTLWAACCQPLLQTLLPYFVLGMVIFLLLRWMLIVRSTLELPLHWLLPPFWVASGIMAALVCAGAKWVLVGRRKEGEAVLIWSRAVFMDTVWQALRTVVGDYFADMITGSVLFGVWMRLMGSSIEVDDGVYVDSMGAVLNPEMVEIRGGGAVGRDALLFGHSYEGEEGKVKYGKIRVGEGGFVGSRAVVMPGARVESGGCLGALGLAMKGEFQRGQFRVTGVVGMQGEAKGSTDTRHPCLASSERDPRVSFRFGGPRIWMRQAQAAGKIWAVLSGPAPGLPSDPSGDHPCRWAWLCHRDTCTSENGHARVVENQVGFAINGGRIKIRKREALARNLMANKGSFSKEQPQQISFAMIHPSSSSSSMHGSLVRSKEAGAYDFGELDQALFFSLDEQDHSISGQEQRQTLNIFPSQPMHVQTSTKGGQSLASPATSGSKKSSDQTMEPGNATNDLPDLPEKSSNDTKVAVKTLRRLAQNREAARKSRLRKKAYIQQLESSRTKLGQLELELQRARGQGLLYGGGALLGDQGLPAFAGGLGSDAAVFDMEYTRWLEEHHRLMCELRAAVEEQQPETKLQMFVDGCLAHYDQMAYLKSIVTKSDVFHLISGVWMTPVERCFMWMGGFRPSELIKMLSRHIEPLTEQQILGVCGLQQSTQETEEALSRGLEALNLSLSDTITSDALSCVSNVDNYMGQMAVAVNKLATLEGFIRQADNLRQQTLHRLYQTLTTRQMARCLLAVAEYFHRLRALSSLWLARPRHE</sequence>
<dbReference type="PROSITE" id="PS50075">
    <property type="entry name" value="CARRIER"/>
    <property type="match status" value="1"/>
</dbReference>
<evidence type="ECO:0000313" key="19">
    <source>
        <dbReference type="Proteomes" id="UP001055439"/>
    </source>
</evidence>
<dbReference type="PROSITE" id="PS51806">
    <property type="entry name" value="DOG1"/>
    <property type="match status" value="1"/>
</dbReference>
<dbReference type="InterPro" id="IPR011004">
    <property type="entry name" value="Trimer_LpxA-like_sf"/>
</dbReference>
<evidence type="ECO:0000256" key="11">
    <source>
        <dbReference type="ARBA" id="ARBA00034252"/>
    </source>
</evidence>
<dbReference type="Gene3D" id="2.160.10.10">
    <property type="entry name" value="Hexapeptide repeat proteins"/>
    <property type="match status" value="2"/>
</dbReference>
<evidence type="ECO:0000313" key="18">
    <source>
        <dbReference type="EMBL" id="URE38077.1"/>
    </source>
</evidence>
<dbReference type="PROSITE" id="PS00036">
    <property type="entry name" value="BZIP_BASIC"/>
    <property type="match status" value="1"/>
</dbReference>
<comment type="subcellular location">
    <subcellularLocation>
        <location evidence="1">Nucleus</location>
    </subcellularLocation>
</comment>
<dbReference type="SUPFAM" id="SSF56634">
    <property type="entry name" value="Heme-dependent catalase-like"/>
    <property type="match status" value="1"/>
</dbReference>
<dbReference type="CDD" id="cd05931">
    <property type="entry name" value="FAAL"/>
    <property type="match status" value="1"/>
</dbReference>
<dbReference type="GO" id="GO:0006979">
    <property type="term" value="P:response to oxidative stress"/>
    <property type="evidence" value="ECO:0007669"/>
    <property type="project" value="InterPro"/>
</dbReference>
<dbReference type="GO" id="GO:0043565">
    <property type="term" value="F:sequence-specific DNA binding"/>
    <property type="evidence" value="ECO:0007669"/>
    <property type="project" value="InterPro"/>
</dbReference>
<keyword evidence="7" id="KW-0805">Transcription regulation</keyword>
<dbReference type="EC" id="6.2.1.12" evidence="3"/>
<dbReference type="Proteomes" id="UP001055439">
    <property type="component" value="Chromosome 8"/>
</dbReference>
<dbReference type="InterPro" id="IPR036188">
    <property type="entry name" value="FAD/NAD-bd_sf"/>
</dbReference>
<feature type="transmembrane region" description="Helical" evidence="14">
    <location>
        <begin position="1585"/>
        <end position="1608"/>
    </location>
</feature>
<proteinExistence type="inferred from homology"/>
<feature type="region of interest" description="Disordered" evidence="13">
    <location>
        <begin position="2630"/>
        <end position="2678"/>
    </location>
</feature>
<feature type="region of interest" description="Disordered" evidence="13">
    <location>
        <begin position="1200"/>
        <end position="1228"/>
    </location>
</feature>
<dbReference type="InterPro" id="IPR046347">
    <property type="entry name" value="bZIP_sf"/>
</dbReference>
<dbReference type="PROSITE" id="PS51402">
    <property type="entry name" value="CATALASE_3"/>
    <property type="match status" value="1"/>
</dbReference>
<evidence type="ECO:0000256" key="5">
    <source>
        <dbReference type="ARBA" id="ARBA00022553"/>
    </source>
</evidence>
<dbReference type="Pfam" id="PF00170">
    <property type="entry name" value="bZIP_1"/>
    <property type="match status" value="1"/>
</dbReference>
<dbReference type="PROSITE" id="PS00455">
    <property type="entry name" value="AMP_BINDING"/>
    <property type="match status" value="1"/>
</dbReference>
<evidence type="ECO:0000256" key="12">
    <source>
        <dbReference type="SAM" id="Coils"/>
    </source>
</evidence>